<keyword evidence="1" id="KW-1133">Transmembrane helix</keyword>
<protein>
    <submittedName>
        <fullName evidence="2">Uncharacterized protein</fullName>
    </submittedName>
</protein>
<evidence type="ECO:0000313" key="2">
    <source>
        <dbReference type="EMBL" id="ORY43630.1"/>
    </source>
</evidence>
<keyword evidence="3" id="KW-1185">Reference proteome</keyword>
<name>A0A1Y2C9B9_9FUNG</name>
<reference evidence="2 3" key="1">
    <citation type="submission" date="2016-07" db="EMBL/GenBank/DDBJ databases">
        <title>Pervasive Adenine N6-methylation of Active Genes in Fungi.</title>
        <authorList>
            <consortium name="DOE Joint Genome Institute"/>
            <person name="Mondo S.J."/>
            <person name="Dannebaum R.O."/>
            <person name="Kuo R.C."/>
            <person name="Labutti K."/>
            <person name="Haridas S."/>
            <person name="Kuo A."/>
            <person name="Salamov A."/>
            <person name="Ahrendt S.R."/>
            <person name="Lipzen A."/>
            <person name="Sullivan W."/>
            <person name="Andreopoulos W.B."/>
            <person name="Clum A."/>
            <person name="Lindquist E."/>
            <person name="Daum C."/>
            <person name="Ramamoorthy G.K."/>
            <person name="Gryganskyi A."/>
            <person name="Culley D."/>
            <person name="Magnuson J.K."/>
            <person name="James T.Y."/>
            <person name="O'Malley M.A."/>
            <person name="Stajich J.E."/>
            <person name="Spatafora J.W."/>
            <person name="Visel A."/>
            <person name="Grigoriev I.V."/>
        </authorList>
    </citation>
    <scope>NUCLEOTIDE SEQUENCE [LARGE SCALE GENOMIC DNA]</scope>
    <source>
        <strain evidence="2 3">JEL800</strain>
    </source>
</reference>
<evidence type="ECO:0000256" key="1">
    <source>
        <dbReference type="SAM" id="Phobius"/>
    </source>
</evidence>
<dbReference type="EMBL" id="MCGO01000024">
    <property type="protein sequence ID" value="ORY43630.1"/>
    <property type="molecule type" value="Genomic_DNA"/>
</dbReference>
<accession>A0A1Y2C9B9</accession>
<proteinExistence type="predicted"/>
<dbReference type="OrthoDB" id="10451840at2759"/>
<keyword evidence="1" id="KW-0472">Membrane</keyword>
<organism evidence="2 3">
    <name type="scientific">Rhizoclosmatium globosum</name>
    <dbReference type="NCBI Taxonomy" id="329046"/>
    <lineage>
        <taxon>Eukaryota</taxon>
        <taxon>Fungi</taxon>
        <taxon>Fungi incertae sedis</taxon>
        <taxon>Chytridiomycota</taxon>
        <taxon>Chytridiomycota incertae sedis</taxon>
        <taxon>Chytridiomycetes</taxon>
        <taxon>Chytridiales</taxon>
        <taxon>Chytriomycetaceae</taxon>
        <taxon>Rhizoclosmatium</taxon>
    </lineage>
</organism>
<sequence>MPAALDGLIPRYTYTQRIRGLNEALARTRYIGEYASNIRGGFLVVYIVSALFVSVFGKLRTVELWAVLVSELVVFAAGVWWSYRWKPKYVVFVEQEMERFTAFDVGVGVTWESVRIGNGFMYSLSGSEAVVHVPWKIVVKRKMADGVGEDGVEAEGAGEFLPAYSLSLSVLGTSSSESNVIGGRALPKYEDV</sequence>
<dbReference type="AlphaFoldDB" id="A0A1Y2C9B9"/>
<gene>
    <name evidence="2" type="ORF">BCR33DRAFT_717312</name>
</gene>
<comment type="caution">
    <text evidence="2">The sequence shown here is derived from an EMBL/GenBank/DDBJ whole genome shotgun (WGS) entry which is preliminary data.</text>
</comment>
<dbReference type="Proteomes" id="UP000193642">
    <property type="component" value="Unassembled WGS sequence"/>
</dbReference>
<feature type="transmembrane region" description="Helical" evidence="1">
    <location>
        <begin position="64"/>
        <end position="83"/>
    </location>
</feature>
<evidence type="ECO:0000313" key="3">
    <source>
        <dbReference type="Proteomes" id="UP000193642"/>
    </source>
</evidence>
<keyword evidence="1" id="KW-0812">Transmembrane</keyword>
<feature type="transmembrane region" description="Helical" evidence="1">
    <location>
        <begin position="38"/>
        <end position="57"/>
    </location>
</feature>